<reference evidence="1 2" key="1">
    <citation type="journal article" date="2013" name="BMC Genomics">
        <title>High quality de novo sequencing and assembly of the Saccharomyces arboricolus genome.</title>
        <authorList>
            <person name="Liti G."/>
            <person name="Nguyen Ba A.N."/>
            <person name="Blythe M."/>
            <person name="Mueller C.A."/>
            <person name="Bergstroem A."/>
            <person name="Cubillos F.A."/>
            <person name="Dafhnis-Calas F."/>
            <person name="Khoshraftar S."/>
            <person name="Malla S."/>
            <person name="Mehta N."/>
            <person name="Siow C.C."/>
            <person name="Warringer J."/>
            <person name="Moses A.M."/>
            <person name="Louis E.J."/>
            <person name="Nieduszynski C.A."/>
        </authorList>
    </citation>
    <scope>NUCLEOTIDE SEQUENCE [LARGE SCALE GENOMIC DNA]</scope>
    <source>
        <strain evidence="2">H-6 / AS 2.3317 / CBS 10644</strain>
    </source>
</reference>
<dbReference type="Proteomes" id="UP000006968">
    <property type="component" value="Chromosome VII"/>
</dbReference>
<organism evidence="1 2">
    <name type="scientific">Saccharomyces arboricola (strain H-6 / AS 2.3317 / CBS 10644)</name>
    <name type="common">Yeast</name>
    <dbReference type="NCBI Taxonomy" id="1160507"/>
    <lineage>
        <taxon>Eukaryota</taxon>
        <taxon>Fungi</taxon>
        <taxon>Dikarya</taxon>
        <taxon>Ascomycota</taxon>
        <taxon>Saccharomycotina</taxon>
        <taxon>Saccharomycetes</taxon>
        <taxon>Saccharomycetales</taxon>
        <taxon>Saccharomycetaceae</taxon>
        <taxon>Saccharomyces</taxon>
    </lineage>
</organism>
<proteinExistence type="predicted"/>
<evidence type="ECO:0000313" key="2">
    <source>
        <dbReference type="Proteomes" id="UP000006968"/>
    </source>
</evidence>
<name>J8Q5A7_SACAR</name>
<dbReference type="AlphaFoldDB" id="J8Q5A7"/>
<dbReference type="OrthoDB" id="128867at2759"/>
<comment type="caution">
    <text evidence="1">The sequence shown here is derived from an EMBL/GenBank/DDBJ whole genome shotgun (WGS) entry which is preliminary data.</text>
</comment>
<protein>
    <submittedName>
        <fullName evidence="1">YGL176C</fullName>
    </submittedName>
</protein>
<accession>J8Q5A7</accession>
<sequence>MVPNLPGFYYDRERRRYFRISDSRTVHTTGTTTQYTEENIKRQRVQAGFDKQLSVVKDRRQHTLERYKVGLLNPLQRAFRPLPYRKYVDGLRLQYAYHSHSKDNQSHRPVSAELLHVPNRMQIGTLADYALLFAKEGPLQDKIVFATTNGYVAGFSSLTDYSEESFFTTFSMSAFNPALRYKSEPTDVFKTMKLERTISTQKGPDHYLYHNINGRSNVHTFVILMQDIFSLKVLKVCQVKLRENDQVHDSLVVGDTLIISVNDCCHFYNMVPEVFPEPFIFFPGNSSRKSKNTRSDITSISFSFQEDTFAPQSKLLNSGVFYVGFRNGDSVATILKDIGNMTLSKYFEVNKKTLKKQNISIKTTLKSIVSIKPLNNKGLIVISGMADRESTQQLIIVDTFLEEALTKKVTVSFRTKFLNVTKNTELLKVSDDGYYFIYGSTSARNGKGDFEVFYTSLSGNLDYEKSANGNITMYPMRDMGDYFQTEGFDPGHIHLHSAFIPPRYSKMSNTIETTTRPACVSSHDISEDVFSGRISFLIRREDSPFNGANFLVTSSLA</sequence>
<evidence type="ECO:0000313" key="1">
    <source>
        <dbReference type="EMBL" id="EJS43811.1"/>
    </source>
</evidence>
<gene>
    <name evidence="1" type="ORF">SU7_1091</name>
</gene>
<dbReference type="HOGENOM" id="CLU_585544_0_0_1"/>
<dbReference type="EMBL" id="ALIE01000079">
    <property type="protein sequence ID" value="EJS43811.1"/>
    <property type="molecule type" value="Genomic_DNA"/>
</dbReference>
<keyword evidence="2" id="KW-1185">Reference proteome</keyword>